<feature type="transmembrane region" description="Helical" evidence="5">
    <location>
        <begin position="80"/>
        <end position="97"/>
    </location>
</feature>
<reference evidence="7 8" key="1">
    <citation type="submission" date="2019-01" db="EMBL/GenBank/DDBJ databases">
        <title>Nocardioides guangzhouensis sp. nov., an actinobacterium isolated from soil.</title>
        <authorList>
            <person name="Fu Y."/>
            <person name="Cai Y."/>
            <person name="Lin Z."/>
            <person name="Chen P."/>
        </authorList>
    </citation>
    <scope>NUCLEOTIDE SEQUENCE [LARGE SCALE GENOMIC DNA]</scope>
    <source>
        <strain evidence="7 8">130</strain>
    </source>
</reference>
<feature type="transmembrane region" description="Helical" evidence="5">
    <location>
        <begin position="51"/>
        <end position="68"/>
    </location>
</feature>
<dbReference type="GO" id="GO:0016020">
    <property type="term" value="C:membrane"/>
    <property type="evidence" value="ECO:0007669"/>
    <property type="project" value="UniProtKB-SubCell"/>
</dbReference>
<proteinExistence type="predicted"/>
<evidence type="ECO:0000313" key="8">
    <source>
        <dbReference type="Proteomes" id="UP000295198"/>
    </source>
</evidence>
<dbReference type="InterPro" id="IPR052185">
    <property type="entry name" value="IPC_Synthase-Related"/>
</dbReference>
<evidence type="ECO:0000256" key="1">
    <source>
        <dbReference type="ARBA" id="ARBA00004141"/>
    </source>
</evidence>
<dbReference type="OrthoDB" id="629685at2"/>
<keyword evidence="3 5" id="KW-1133">Transmembrane helix</keyword>
<dbReference type="Proteomes" id="UP000295198">
    <property type="component" value="Unassembled WGS sequence"/>
</dbReference>
<feature type="domain" description="Inositolphosphotransferase Aur1/Ipt1" evidence="6">
    <location>
        <begin position="142"/>
        <end position="304"/>
    </location>
</feature>
<protein>
    <submittedName>
        <fullName evidence="7">Inositol phosphorylceramide synthase</fullName>
    </submittedName>
</protein>
<dbReference type="PANTHER" id="PTHR31310">
    <property type="match status" value="1"/>
</dbReference>
<dbReference type="CDD" id="cd03386">
    <property type="entry name" value="PAP2_Aur1_like"/>
    <property type="match status" value="1"/>
</dbReference>
<keyword evidence="2 5" id="KW-0812">Transmembrane</keyword>
<dbReference type="EMBL" id="SDKM01000021">
    <property type="protein sequence ID" value="RYP84748.1"/>
    <property type="molecule type" value="Genomic_DNA"/>
</dbReference>
<evidence type="ECO:0000259" key="6">
    <source>
        <dbReference type="Pfam" id="PF14378"/>
    </source>
</evidence>
<evidence type="ECO:0000256" key="4">
    <source>
        <dbReference type="ARBA" id="ARBA00023136"/>
    </source>
</evidence>
<dbReference type="InterPro" id="IPR026841">
    <property type="entry name" value="Aur1/Ipt1"/>
</dbReference>
<feature type="transmembrane region" description="Helical" evidence="5">
    <location>
        <begin position="289"/>
        <end position="309"/>
    </location>
</feature>
<dbReference type="InterPro" id="IPR036938">
    <property type="entry name" value="PAP2/HPO_sf"/>
</dbReference>
<dbReference type="AlphaFoldDB" id="A0A4Q4ZAU1"/>
<feature type="transmembrane region" description="Helical" evidence="5">
    <location>
        <begin position="27"/>
        <end position="45"/>
    </location>
</feature>
<accession>A0A4Q4ZAU1</accession>
<comment type="caution">
    <text evidence="7">The sequence shown here is derived from an EMBL/GenBank/DDBJ whole genome shotgun (WGS) entry which is preliminary data.</text>
</comment>
<keyword evidence="4 5" id="KW-0472">Membrane</keyword>
<dbReference type="SUPFAM" id="SSF48317">
    <property type="entry name" value="Acid phosphatase/Vanadium-dependent haloperoxidase"/>
    <property type="match status" value="1"/>
</dbReference>
<dbReference type="Gene3D" id="1.20.144.10">
    <property type="entry name" value="Phosphatidic acid phosphatase type 2/haloperoxidase"/>
    <property type="match status" value="1"/>
</dbReference>
<feature type="transmembrane region" description="Helical" evidence="5">
    <location>
        <begin position="240"/>
        <end position="259"/>
    </location>
</feature>
<name>A0A4Q4ZAU1_9ACTN</name>
<evidence type="ECO:0000256" key="3">
    <source>
        <dbReference type="ARBA" id="ARBA00022989"/>
    </source>
</evidence>
<feature type="transmembrane region" description="Helical" evidence="5">
    <location>
        <begin position="180"/>
        <end position="198"/>
    </location>
</feature>
<keyword evidence="8" id="KW-1185">Reference proteome</keyword>
<organism evidence="7 8">
    <name type="scientific">Nocardioides guangzhouensis</name>
    <dbReference type="NCBI Taxonomy" id="2497878"/>
    <lineage>
        <taxon>Bacteria</taxon>
        <taxon>Bacillati</taxon>
        <taxon>Actinomycetota</taxon>
        <taxon>Actinomycetes</taxon>
        <taxon>Propionibacteriales</taxon>
        <taxon>Nocardioidaceae</taxon>
        <taxon>Nocardioides</taxon>
    </lineage>
</organism>
<evidence type="ECO:0000313" key="7">
    <source>
        <dbReference type="EMBL" id="RYP84748.1"/>
    </source>
</evidence>
<dbReference type="Pfam" id="PF14378">
    <property type="entry name" value="PAP2_3"/>
    <property type="match status" value="1"/>
</dbReference>
<evidence type="ECO:0000256" key="2">
    <source>
        <dbReference type="ARBA" id="ARBA00022692"/>
    </source>
</evidence>
<feature type="transmembrane region" description="Helical" evidence="5">
    <location>
        <begin position="266"/>
        <end position="283"/>
    </location>
</feature>
<comment type="subcellular location">
    <subcellularLocation>
        <location evidence="1">Membrane</location>
        <topology evidence="1">Multi-pass membrane protein</topology>
    </subcellularLocation>
</comment>
<evidence type="ECO:0000256" key="5">
    <source>
        <dbReference type="SAM" id="Phobius"/>
    </source>
</evidence>
<sequence>MASGPGEVVRPAVPIQVPPSTRTRSRVTALLVYAGVLALWVRAFGVPSDTVQIFLWLWLATIAWNVEAPWRHHLGFLRDWWVPVAALVVYFYSRGLADEFGLTPHFQMPITVDTWIGAGELPSERLQAALCGAPCDPASDPRWYDVLFTSVYTTHFVVGLTLAMVLWLRNRGEWMKWMRRYVGINIAALVVYILYPMAPPWMASEEGYLTSEVERITHRGWADTGLDRFHLILTGVGNPVAAMPSLHAGISFLVALYAIQRLRSAWRWVLIAYPLTMSLALVYDGEHYVIDILAGAALAIAVMAACSFWERSRGT</sequence>
<dbReference type="PANTHER" id="PTHR31310:SF7">
    <property type="entry name" value="PA-PHOSPHATASE RELATED-FAMILY PROTEIN DDB_G0268928"/>
    <property type="match status" value="1"/>
</dbReference>
<gene>
    <name evidence="7" type="ORF">EKO23_14630</name>
</gene>
<feature type="transmembrane region" description="Helical" evidence="5">
    <location>
        <begin position="146"/>
        <end position="168"/>
    </location>
</feature>